<dbReference type="EMBL" id="CAKKLH010000330">
    <property type="protein sequence ID" value="CAH0112721.1"/>
    <property type="molecule type" value="Genomic_DNA"/>
</dbReference>
<dbReference type="CDD" id="cd09276">
    <property type="entry name" value="Rnase_HI_RT_non_LTR"/>
    <property type="match status" value="1"/>
</dbReference>
<accession>A0A8J2S8G5</accession>
<organism evidence="1 2">
    <name type="scientific">Daphnia galeata</name>
    <dbReference type="NCBI Taxonomy" id="27404"/>
    <lineage>
        <taxon>Eukaryota</taxon>
        <taxon>Metazoa</taxon>
        <taxon>Ecdysozoa</taxon>
        <taxon>Arthropoda</taxon>
        <taxon>Crustacea</taxon>
        <taxon>Branchiopoda</taxon>
        <taxon>Diplostraca</taxon>
        <taxon>Cladocera</taxon>
        <taxon>Anomopoda</taxon>
        <taxon>Daphniidae</taxon>
        <taxon>Daphnia</taxon>
    </lineage>
</organism>
<dbReference type="InterPro" id="IPR036397">
    <property type="entry name" value="RNaseH_sf"/>
</dbReference>
<keyword evidence="2" id="KW-1185">Reference proteome</keyword>
<name>A0A8J2S8G5_9CRUS</name>
<dbReference type="Gene3D" id="3.30.420.10">
    <property type="entry name" value="Ribonuclease H-like superfamily/Ribonuclease H"/>
    <property type="match status" value="1"/>
</dbReference>
<proteinExistence type="predicted"/>
<sequence length="549" mass="61639">MLSDFPSQPATIKTRLFADDITIYYETRLPADATTILQPALNRIYRWGKRWELKFAPDKSTTLVFNRAYKPGADPLLFINGHRIPSRPKNKLLGVWFDQKLNWKTHISSVRNHCLNLKKIFSITANTKFGPPVKVLTLLFKTLVRSKIDYGLIAYGNASKSNLEKIDIVSRATLRLILGSKLFTPIQILYAKTGTEPLATRKSWLSTKYILKLAHNPHNSTYDVAKASYESTGNFPLRSTPCLHEQIQQIKRLVLKAFPPTPFQLTQYRFPPPNKPPPCKTLWFPLSKQAAIADKEATIALFNSLLSHLPAPSIDIYTDGSKSPTTNTTTCAVFSQALNIKTAWTLNNGSSVFTAELQGIKQALQIAFNLDHNPPAITIFRDSSSAIQAILSSELPGNEAIPDIRELIHKALDRESSSVPKNLSEEVHHHQILPSPHSMAPPQQSKNFDLPPQTTIRTPSSQLFLPHHEADPSCRYGCEAIENTEHILLNCPKNEPHRLKIRQLCLDNSLELNSETMLGLNTSLDTKTQLKIRDLLAIFRSKNGLIDIV</sequence>
<dbReference type="InterPro" id="IPR012337">
    <property type="entry name" value="RNaseH-like_sf"/>
</dbReference>
<protein>
    <recommendedName>
        <fullName evidence="3">RNase H type-1 domain-containing protein</fullName>
    </recommendedName>
</protein>
<evidence type="ECO:0000313" key="1">
    <source>
        <dbReference type="EMBL" id="CAH0112721.1"/>
    </source>
</evidence>
<dbReference type="AlphaFoldDB" id="A0A8J2S8G5"/>
<dbReference type="SUPFAM" id="SSF53098">
    <property type="entry name" value="Ribonuclease H-like"/>
    <property type="match status" value="1"/>
</dbReference>
<gene>
    <name evidence="1" type="ORF">DGAL_LOCUS16496</name>
</gene>
<dbReference type="Proteomes" id="UP000789390">
    <property type="component" value="Unassembled WGS sequence"/>
</dbReference>
<evidence type="ECO:0000313" key="2">
    <source>
        <dbReference type="Proteomes" id="UP000789390"/>
    </source>
</evidence>
<dbReference type="PANTHER" id="PTHR33332">
    <property type="entry name" value="REVERSE TRANSCRIPTASE DOMAIN-CONTAINING PROTEIN"/>
    <property type="match status" value="1"/>
</dbReference>
<dbReference type="GO" id="GO:0003676">
    <property type="term" value="F:nucleic acid binding"/>
    <property type="evidence" value="ECO:0007669"/>
    <property type="project" value="InterPro"/>
</dbReference>
<comment type="caution">
    <text evidence="1">The sequence shown here is derived from an EMBL/GenBank/DDBJ whole genome shotgun (WGS) entry which is preliminary data.</text>
</comment>
<reference evidence="1" key="1">
    <citation type="submission" date="2021-11" db="EMBL/GenBank/DDBJ databases">
        <authorList>
            <person name="Schell T."/>
        </authorList>
    </citation>
    <scope>NUCLEOTIDE SEQUENCE</scope>
    <source>
        <strain evidence="1">M5</strain>
    </source>
</reference>
<dbReference type="OrthoDB" id="6378051at2759"/>
<evidence type="ECO:0008006" key="3">
    <source>
        <dbReference type="Google" id="ProtNLM"/>
    </source>
</evidence>